<name>A0ABD0M452_9CAEN</name>
<dbReference type="Proteomes" id="UP001519460">
    <property type="component" value="Unassembled WGS sequence"/>
</dbReference>
<accession>A0ABD0M452</accession>
<gene>
    <name evidence="1" type="ORF">BaRGS_00002398</name>
</gene>
<sequence>MVVSAQGGGALCPHRTRGVGGYRYLFRGSNSKLTRWREYVTLIFSLDNLFTVAKVELIPGATSSDLQPEARTLGARANRKWAIGSRLARLPARGAKPKYPLVHRFTYWEDLRIERDGHGDWTRDSSRPETEARERGLIGLLASWCRPCDRCTSKAWGPTLPGQGISTLFSHRVLSLEDLQPARPRNSLSSEAPVYVTSRSGQAINIISEWSAIVRT</sequence>
<organism evidence="1 2">
    <name type="scientific">Batillaria attramentaria</name>
    <dbReference type="NCBI Taxonomy" id="370345"/>
    <lineage>
        <taxon>Eukaryota</taxon>
        <taxon>Metazoa</taxon>
        <taxon>Spiralia</taxon>
        <taxon>Lophotrochozoa</taxon>
        <taxon>Mollusca</taxon>
        <taxon>Gastropoda</taxon>
        <taxon>Caenogastropoda</taxon>
        <taxon>Sorbeoconcha</taxon>
        <taxon>Cerithioidea</taxon>
        <taxon>Batillariidae</taxon>
        <taxon>Batillaria</taxon>
    </lineage>
</organism>
<keyword evidence="2" id="KW-1185">Reference proteome</keyword>
<reference evidence="1 2" key="1">
    <citation type="journal article" date="2023" name="Sci. Data">
        <title>Genome assembly of the Korean intertidal mud-creeper Batillaria attramentaria.</title>
        <authorList>
            <person name="Patra A.K."/>
            <person name="Ho P.T."/>
            <person name="Jun S."/>
            <person name="Lee S.J."/>
            <person name="Kim Y."/>
            <person name="Won Y.J."/>
        </authorList>
    </citation>
    <scope>NUCLEOTIDE SEQUENCE [LARGE SCALE GENOMIC DNA]</scope>
    <source>
        <strain evidence="1">Wonlab-2016</strain>
    </source>
</reference>
<evidence type="ECO:0000313" key="2">
    <source>
        <dbReference type="Proteomes" id="UP001519460"/>
    </source>
</evidence>
<comment type="caution">
    <text evidence="1">The sequence shown here is derived from an EMBL/GenBank/DDBJ whole genome shotgun (WGS) entry which is preliminary data.</text>
</comment>
<dbReference type="EMBL" id="JACVVK020000007">
    <property type="protein sequence ID" value="KAK7506286.1"/>
    <property type="molecule type" value="Genomic_DNA"/>
</dbReference>
<proteinExistence type="predicted"/>
<dbReference type="AlphaFoldDB" id="A0ABD0M452"/>
<protein>
    <submittedName>
        <fullName evidence="1">Uncharacterized protein</fullName>
    </submittedName>
</protein>
<evidence type="ECO:0000313" key="1">
    <source>
        <dbReference type="EMBL" id="KAK7506286.1"/>
    </source>
</evidence>